<reference evidence="3 4" key="1">
    <citation type="submission" date="2022-12" db="EMBL/GenBank/DDBJ databases">
        <title>Sphingomonas abieness sp. nov., an endophytic bacterium isolated from Abies koreana.</title>
        <authorList>
            <person name="Jiang L."/>
            <person name="Lee J."/>
        </authorList>
    </citation>
    <scope>NUCLEOTIDE SEQUENCE [LARGE SCALE GENOMIC DNA]</scope>
    <source>
        <strain evidence="4">PAMB 00755</strain>
    </source>
</reference>
<dbReference type="Proteomes" id="UP001210865">
    <property type="component" value="Chromosome"/>
</dbReference>
<keyword evidence="4" id="KW-1185">Reference proteome</keyword>
<feature type="domain" description="Phage shock protein PspC N-terminal" evidence="2">
    <location>
        <begin position="15"/>
        <end position="58"/>
    </location>
</feature>
<keyword evidence="1" id="KW-0472">Membrane</keyword>
<protein>
    <submittedName>
        <fullName evidence="3">PspC domain-containing protein</fullName>
    </submittedName>
</protein>
<keyword evidence="1" id="KW-1133">Transmembrane helix</keyword>
<gene>
    <name evidence="3" type="ORF">PBT88_14665</name>
</gene>
<dbReference type="Pfam" id="PF04024">
    <property type="entry name" value="PspC"/>
    <property type="match status" value="1"/>
</dbReference>
<feature type="transmembrane region" description="Helical" evidence="1">
    <location>
        <begin position="50"/>
        <end position="67"/>
    </location>
</feature>
<evidence type="ECO:0000313" key="4">
    <source>
        <dbReference type="Proteomes" id="UP001210865"/>
    </source>
</evidence>
<dbReference type="InterPro" id="IPR007168">
    <property type="entry name" value="Phageshock_PspC_N"/>
</dbReference>
<evidence type="ECO:0000259" key="2">
    <source>
        <dbReference type="Pfam" id="PF04024"/>
    </source>
</evidence>
<sequence>MSHSAAPETAAKKDNLLGICHAIGEDFGFNPFLLRVSLAVAIIFSPEWTLAAYAAMGVAVLASRLLVRTPRKAKPQPSAATAVIPVPIEDGRELALAA</sequence>
<evidence type="ECO:0000256" key="1">
    <source>
        <dbReference type="SAM" id="Phobius"/>
    </source>
</evidence>
<evidence type="ECO:0000313" key="3">
    <source>
        <dbReference type="EMBL" id="WBO21419.1"/>
    </source>
</evidence>
<keyword evidence="1" id="KW-0812">Transmembrane</keyword>
<name>A0ABY7NNC6_9SPHN</name>
<organism evidence="3 4">
    <name type="scientific">Sphingomonas abietis</name>
    <dbReference type="NCBI Taxonomy" id="3012344"/>
    <lineage>
        <taxon>Bacteria</taxon>
        <taxon>Pseudomonadati</taxon>
        <taxon>Pseudomonadota</taxon>
        <taxon>Alphaproteobacteria</taxon>
        <taxon>Sphingomonadales</taxon>
        <taxon>Sphingomonadaceae</taxon>
        <taxon>Sphingomonas</taxon>
    </lineage>
</organism>
<proteinExistence type="predicted"/>
<accession>A0ABY7NNC6</accession>
<dbReference type="RefSeq" id="WP_270076068.1">
    <property type="nucleotide sequence ID" value="NZ_CP115174.1"/>
</dbReference>
<dbReference type="EMBL" id="CP115174">
    <property type="protein sequence ID" value="WBO21419.1"/>
    <property type="molecule type" value="Genomic_DNA"/>
</dbReference>